<dbReference type="Proteomes" id="UP000694580">
    <property type="component" value="Chromosome 10"/>
</dbReference>
<dbReference type="AlphaFoldDB" id="A0AAY4DZ03"/>
<evidence type="ECO:0000313" key="6">
    <source>
        <dbReference type="Ensembl" id="ENSDCDP00010050394.1"/>
    </source>
</evidence>
<comment type="similarity">
    <text evidence="2">Belongs to the OXR1 family.</text>
</comment>
<dbReference type="SMART" id="SM00584">
    <property type="entry name" value="TLDc"/>
    <property type="match status" value="1"/>
</dbReference>
<dbReference type="GO" id="GO:0006979">
    <property type="term" value="P:response to oxidative stress"/>
    <property type="evidence" value="ECO:0007669"/>
    <property type="project" value="TreeGrafter"/>
</dbReference>
<name>A0AAY4DZ03_9TELE</name>
<dbReference type="GeneTree" id="ENSGT00940000167904"/>
<reference evidence="6" key="3">
    <citation type="submission" date="2025-09" db="UniProtKB">
        <authorList>
            <consortium name="Ensembl"/>
        </authorList>
    </citation>
    <scope>IDENTIFICATION</scope>
</reference>
<sequence length="119" mass="13461">MADHDCCTLVIIRDNHEQVFGAFCTAPLKISSLYYGTGQSFLYSFAPHLEVYKWTFTNSYFIKGSKEYLAFGGGGGHFGLWLCGDLNRGRSQKCETFNNDLLSFTEDFFIDAVEVWALV</sequence>
<accession>A0AAY4DZ03</accession>
<dbReference type="GO" id="GO:0005739">
    <property type="term" value="C:mitochondrion"/>
    <property type="evidence" value="ECO:0007669"/>
    <property type="project" value="UniProtKB-SubCell"/>
</dbReference>
<dbReference type="PROSITE" id="PS51886">
    <property type="entry name" value="TLDC"/>
    <property type="match status" value="1"/>
</dbReference>
<reference evidence="6 7" key="1">
    <citation type="submission" date="2020-06" db="EMBL/GenBank/DDBJ databases">
        <authorList>
            <consortium name="Wellcome Sanger Institute Data Sharing"/>
        </authorList>
    </citation>
    <scope>NUCLEOTIDE SEQUENCE [LARGE SCALE GENOMIC DNA]</scope>
</reference>
<evidence type="ECO:0000259" key="5">
    <source>
        <dbReference type="PROSITE" id="PS51886"/>
    </source>
</evidence>
<keyword evidence="7" id="KW-1185">Reference proteome</keyword>
<gene>
    <name evidence="6" type="primary">LOC114798728</name>
</gene>
<evidence type="ECO:0000256" key="3">
    <source>
        <dbReference type="ARBA" id="ARBA00023128"/>
    </source>
</evidence>
<dbReference type="GO" id="GO:0005634">
    <property type="term" value="C:nucleus"/>
    <property type="evidence" value="ECO:0007669"/>
    <property type="project" value="TreeGrafter"/>
</dbReference>
<dbReference type="InterPro" id="IPR006571">
    <property type="entry name" value="TLDc_dom"/>
</dbReference>
<evidence type="ECO:0000313" key="7">
    <source>
        <dbReference type="Proteomes" id="UP000694580"/>
    </source>
</evidence>
<feature type="domain" description="TLDc" evidence="5">
    <location>
        <begin position="1"/>
        <end position="119"/>
    </location>
</feature>
<dbReference type="Ensembl" id="ENSDCDT00010060816.1">
    <property type="protein sequence ID" value="ENSDCDP00010050394.1"/>
    <property type="gene ID" value="ENSDCDG00010029891.1"/>
</dbReference>
<dbReference type="Pfam" id="PF07534">
    <property type="entry name" value="TLD"/>
    <property type="match status" value="1"/>
</dbReference>
<organism evidence="6 7">
    <name type="scientific">Denticeps clupeoides</name>
    <name type="common">denticle herring</name>
    <dbReference type="NCBI Taxonomy" id="299321"/>
    <lineage>
        <taxon>Eukaryota</taxon>
        <taxon>Metazoa</taxon>
        <taxon>Chordata</taxon>
        <taxon>Craniata</taxon>
        <taxon>Vertebrata</taxon>
        <taxon>Euteleostomi</taxon>
        <taxon>Actinopterygii</taxon>
        <taxon>Neopterygii</taxon>
        <taxon>Teleostei</taxon>
        <taxon>Clupei</taxon>
        <taxon>Clupeiformes</taxon>
        <taxon>Denticipitoidei</taxon>
        <taxon>Denticipitidae</taxon>
        <taxon>Denticeps</taxon>
    </lineage>
</organism>
<comment type="subcellular location">
    <subcellularLocation>
        <location evidence="1">Mitochondrion</location>
    </subcellularLocation>
</comment>
<evidence type="ECO:0000256" key="4">
    <source>
        <dbReference type="ARBA" id="ARBA00040604"/>
    </source>
</evidence>
<protein>
    <recommendedName>
        <fullName evidence="4">Oxidation resistance protein 1</fullName>
    </recommendedName>
</protein>
<dbReference type="PANTHER" id="PTHR23354:SF62">
    <property type="entry name" value="MUSTARD, ISOFORM V"/>
    <property type="match status" value="1"/>
</dbReference>
<evidence type="ECO:0000256" key="2">
    <source>
        <dbReference type="ARBA" id="ARBA00009540"/>
    </source>
</evidence>
<proteinExistence type="inferred from homology"/>
<reference evidence="6" key="2">
    <citation type="submission" date="2025-08" db="UniProtKB">
        <authorList>
            <consortium name="Ensembl"/>
        </authorList>
    </citation>
    <scope>IDENTIFICATION</scope>
</reference>
<evidence type="ECO:0000256" key="1">
    <source>
        <dbReference type="ARBA" id="ARBA00004173"/>
    </source>
</evidence>
<keyword evidence="3" id="KW-0496">Mitochondrion</keyword>
<dbReference type="PANTHER" id="PTHR23354">
    <property type="entry name" value="NUCLEOLAR PROTEIN 7/ESTROGEN RECEPTOR COACTIVATOR-RELATED"/>
    <property type="match status" value="1"/>
</dbReference>